<comment type="caution">
    <text evidence="1">The sequence shown here is derived from an EMBL/GenBank/DDBJ whole genome shotgun (WGS) entry which is preliminary data.</text>
</comment>
<dbReference type="Proteomes" id="UP000821845">
    <property type="component" value="Chromosome 6"/>
</dbReference>
<sequence>MADGAEQRQDSPVEKQEADDDGQSGLLSCRLFAVIAGAVFMALVVLFGVPKDEQQQRALSTVARHDLPAVPNAHQPGAWSNFSGSFSLADGRSAADRQDKLNAPGTRNGKSAQLRPLLCVVSRSLNNPIQFPRQHCTHIVYRDVAFNPTTGQFTPVNSPTFVALRMLVEVTKQRAVVAVANMEQHQAPESARRLAAALVKWVPASGFHGVAVLGIDSTSDKLPGLGPLFKASCLKSIHSNKRTPTQELHGALKPEKLEFLAAVHVRDWDIPSGLVVGRLAAISPYLDYLVLETHYENRYNSCHIAYSSVFYSTGVQPSPSVPIGQALTWMTSLLMDQRQYVTTCFSINMGAVVFRDATELHGSCSGSDLISYMQAR</sequence>
<reference evidence="1" key="1">
    <citation type="submission" date="2020-05" db="EMBL/GenBank/DDBJ databases">
        <title>Large-scale comparative analyses of tick genomes elucidate their genetic diversity and vector capacities.</title>
        <authorList>
            <person name="Jia N."/>
            <person name="Wang J."/>
            <person name="Shi W."/>
            <person name="Du L."/>
            <person name="Sun Y."/>
            <person name="Zhan W."/>
            <person name="Jiang J."/>
            <person name="Wang Q."/>
            <person name="Zhang B."/>
            <person name="Ji P."/>
            <person name="Sakyi L.B."/>
            <person name="Cui X."/>
            <person name="Yuan T."/>
            <person name="Jiang B."/>
            <person name="Yang W."/>
            <person name="Lam T.T.-Y."/>
            <person name="Chang Q."/>
            <person name="Ding S."/>
            <person name="Wang X."/>
            <person name="Zhu J."/>
            <person name="Ruan X."/>
            <person name="Zhao L."/>
            <person name="Wei J."/>
            <person name="Que T."/>
            <person name="Du C."/>
            <person name="Cheng J."/>
            <person name="Dai P."/>
            <person name="Han X."/>
            <person name="Huang E."/>
            <person name="Gao Y."/>
            <person name="Liu J."/>
            <person name="Shao H."/>
            <person name="Ye R."/>
            <person name="Li L."/>
            <person name="Wei W."/>
            <person name="Wang X."/>
            <person name="Wang C."/>
            <person name="Yang T."/>
            <person name="Huo Q."/>
            <person name="Li W."/>
            <person name="Guo W."/>
            <person name="Chen H."/>
            <person name="Zhou L."/>
            <person name="Ni X."/>
            <person name="Tian J."/>
            <person name="Zhou Y."/>
            <person name="Sheng Y."/>
            <person name="Liu T."/>
            <person name="Pan Y."/>
            <person name="Xia L."/>
            <person name="Li J."/>
            <person name="Zhao F."/>
            <person name="Cao W."/>
        </authorList>
    </citation>
    <scope>NUCLEOTIDE SEQUENCE</scope>
    <source>
        <strain evidence="1">Hyas-2018</strain>
    </source>
</reference>
<evidence type="ECO:0000313" key="2">
    <source>
        <dbReference type="Proteomes" id="UP000821845"/>
    </source>
</evidence>
<name>A0ACB7S3F6_HYAAI</name>
<organism evidence="1 2">
    <name type="scientific">Hyalomma asiaticum</name>
    <name type="common">Tick</name>
    <dbReference type="NCBI Taxonomy" id="266040"/>
    <lineage>
        <taxon>Eukaryota</taxon>
        <taxon>Metazoa</taxon>
        <taxon>Ecdysozoa</taxon>
        <taxon>Arthropoda</taxon>
        <taxon>Chelicerata</taxon>
        <taxon>Arachnida</taxon>
        <taxon>Acari</taxon>
        <taxon>Parasitiformes</taxon>
        <taxon>Ixodida</taxon>
        <taxon>Ixodoidea</taxon>
        <taxon>Ixodidae</taxon>
        <taxon>Hyalomminae</taxon>
        <taxon>Hyalomma</taxon>
    </lineage>
</organism>
<evidence type="ECO:0000313" key="1">
    <source>
        <dbReference type="EMBL" id="KAH6928617.1"/>
    </source>
</evidence>
<dbReference type="EMBL" id="CM023486">
    <property type="protein sequence ID" value="KAH6928617.1"/>
    <property type="molecule type" value="Genomic_DNA"/>
</dbReference>
<accession>A0ACB7S3F6</accession>
<gene>
    <name evidence="1" type="ORF">HPB50_017484</name>
</gene>
<keyword evidence="2" id="KW-1185">Reference proteome</keyword>
<protein>
    <submittedName>
        <fullName evidence="1">Uncharacterized protein</fullName>
    </submittedName>
</protein>
<proteinExistence type="predicted"/>